<dbReference type="InterPro" id="IPR011992">
    <property type="entry name" value="EF-hand-dom_pair"/>
</dbReference>
<accession>A0A139WL65</accession>
<dbReference type="SMART" id="SM00054">
    <property type="entry name" value="EFh"/>
    <property type="match status" value="2"/>
</dbReference>
<reference evidence="2 3" key="2">
    <citation type="journal article" date="2010" name="Nucleic Acids Res.">
        <title>BeetleBase in 2010: revisions to provide comprehensive genomic information for Tribolium castaneum.</title>
        <authorList>
            <person name="Kim H.S."/>
            <person name="Murphy T."/>
            <person name="Xia J."/>
            <person name="Caragea D."/>
            <person name="Park Y."/>
            <person name="Beeman R.W."/>
            <person name="Lorenzen M.D."/>
            <person name="Butcher S."/>
            <person name="Manak J.R."/>
            <person name="Brown S.J."/>
        </authorList>
    </citation>
    <scope>GENOME REANNOTATION</scope>
    <source>
        <strain evidence="2 3">Georgia GA2</strain>
    </source>
</reference>
<dbReference type="InterPro" id="IPR002048">
    <property type="entry name" value="EF_hand_dom"/>
</dbReference>
<feature type="domain" description="EF-hand" evidence="1">
    <location>
        <begin position="9"/>
        <end position="44"/>
    </location>
</feature>
<reference evidence="2 3" key="1">
    <citation type="journal article" date="2008" name="Nature">
        <title>The genome of the model beetle and pest Tribolium castaneum.</title>
        <authorList>
            <consortium name="Tribolium Genome Sequencing Consortium"/>
            <person name="Richards S."/>
            <person name="Gibbs R.A."/>
            <person name="Weinstock G.M."/>
            <person name="Brown S.J."/>
            <person name="Denell R."/>
            <person name="Beeman R.W."/>
            <person name="Gibbs R."/>
            <person name="Beeman R.W."/>
            <person name="Brown S.J."/>
            <person name="Bucher G."/>
            <person name="Friedrich M."/>
            <person name="Grimmelikhuijzen C.J."/>
            <person name="Klingler M."/>
            <person name="Lorenzen M."/>
            <person name="Richards S."/>
            <person name="Roth S."/>
            <person name="Schroder R."/>
            <person name="Tautz D."/>
            <person name="Zdobnov E.M."/>
            <person name="Muzny D."/>
            <person name="Gibbs R.A."/>
            <person name="Weinstock G.M."/>
            <person name="Attaway T."/>
            <person name="Bell S."/>
            <person name="Buhay C.J."/>
            <person name="Chandrabose M.N."/>
            <person name="Chavez D."/>
            <person name="Clerk-Blankenburg K.P."/>
            <person name="Cree A."/>
            <person name="Dao M."/>
            <person name="Davis C."/>
            <person name="Chacko J."/>
            <person name="Dinh H."/>
            <person name="Dugan-Rocha S."/>
            <person name="Fowler G."/>
            <person name="Garner T.T."/>
            <person name="Garnes J."/>
            <person name="Gnirke A."/>
            <person name="Hawes A."/>
            <person name="Hernandez J."/>
            <person name="Hines S."/>
            <person name="Holder M."/>
            <person name="Hume J."/>
            <person name="Jhangiani S.N."/>
            <person name="Joshi V."/>
            <person name="Khan Z.M."/>
            <person name="Jackson L."/>
            <person name="Kovar C."/>
            <person name="Kowis A."/>
            <person name="Lee S."/>
            <person name="Lewis L.R."/>
            <person name="Margolis J."/>
            <person name="Morgan M."/>
            <person name="Nazareth L.V."/>
            <person name="Nguyen N."/>
            <person name="Okwuonu G."/>
            <person name="Parker D."/>
            <person name="Richards S."/>
            <person name="Ruiz S.J."/>
            <person name="Santibanez J."/>
            <person name="Savard J."/>
            <person name="Scherer S.E."/>
            <person name="Schneider B."/>
            <person name="Sodergren E."/>
            <person name="Tautz D."/>
            <person name="Vattahil S."/>
            <person name="Villasana D."/>
            <person name="White C.S."/>
            <person name="Wright R."/>
            <person name="Park Y."/>
            <person name="Beeman R.W."/>
            <person name="Lord J."/>
            <person name="Oppert B."/>
            <person name="Lorenzen M."/>
            <person name="Brown S."/>
            <person name="Wang L."/>
            <person name="Savard J."/>
            <person name="Tautz D."/>
            <person name="Richards S."/>
            <person name="Weinstock G."/>
            <person name="Gibbs R.A."/>
            <person name="Liu Y."/>
            <person name="Worley K."/>
            <person name="Weinstock G."/>
            <person name="Elsik C.G."/>
            <person name="Reese J.T."/>
            <person name="Elhaik E."/>
            <person name="Landan G."/>
            <person name="Graur D."/>
            <person name="Arensburger P."/>
            <person name="Atkinson P."/>
            <person name="Beeman R.W."/>
            <person name="Beidler J."/>
            <person name="Brown S.J."/>
            <person name="Demuth J.P."/>
            <person name="Drury D.W."/>
            <person name="Du Y.Z."/>
            <person name="Fujiwara H."/>
            <person name="Lorenzen M."/>
            <person name="Maselli V."/>
            <person name="Osanai M."/>
            <person name="Park Y."/>
            <person name="Robertson H.M."/>
            <person name="Tu Z."/>
            <person name="Wang J.J."/>
            <person name="Wang S."/>
            <person name="Richards S."/>
            <person name="Song H."/>
            <person name="Zhang L."/>
            <person name="Sodergren E."/>
            <person name="Werner D."/>
            <person name="Stanke M."/>
            <person name="Morgenstern B."/>
            <person name="Solovyev V."/>
            <person name="Kosarev P."/>
            <person name="Brown G."/>
            <person name="Chen H.C."/>
            <person name="Ermolaeva O."/>
            <person name="Hlavina W."/>
            <person name="Kapustin Y."/>
            <person name="Kiryutin B."/>
            <person name="Kitts P."/>
            <person name="Maglott D."/>
            <person name="Pruitt K."/>
            <person name="Sapojnikov V."/>
            <person name="Souvorov A."/>
            <person name="Mackey A.J."/>
            <person name="Waterhouse R.M."/>
            <person name="Wyder S."/>
            <person name="Zdobnov E.M."/>
            <person name="Zdobnov E.M."/>
            <person name="Wyder S."/>
            <person name="Kriventseva E.V."/>
            <person name="Kadowaki T."/>
            <person name="Bork P."/>
            <person name="Aranda M."/>
            <person name="Bao R."/>
            <person name="Beermann A."/>
            <person name="Berns N."/>
            <person name="Bolognesi R."/>
            <person name="Bonneton F."/>
            <person name="Bopp D."/>
            <person name="Brown S.J."/>
            <person name="Bucher G."/>
            <person name="Butts T."/>
            <person name="Chaumot A."/>
            <person name="Denell R.E."/>
            <person name="Ferrier D.E."/>
            <person name="Friedrich M."/>
            <person name="Gordon C.M."/>
            <person name="Jindra M."/>
            <person name="Klingler M."/>
            <person name="Lan Q."/>
            <person name="Lattorff H.M."/>
            <person name="Laudet V."/>
            <person name="von Levetsow C."/>
            <person name="Liu Z."/>
            <person name="Lutz R."/>
            <person name="Lynch J.A."/>
            <person name="da Fonseca R.N."/>
            <person name="Posnien N."/>
            <person name="Reuter R."/>
            <person name="Roth S."/>
            <person name="Savard J."/>
            <person name="Schinko J.B."/>
            <person name="Schmitt C."/>
            <person name="Schoppmeier M."/>
            <person name="Schroder R."/>
            <person name="Shippy T.D."/>
            <person name="Simonnet F."/>
            <person name="Marques-Souza H."/>
            <person name="Tautz D."/>
            <person name="Tomoyasu Y."/>
            <person name="Trauner J."/>
            <person name="Van der Zee M."/>
            <person name="Vervoort M."/>
            <person name="Wittkopp N."/>
            <person name="Wimmer E.A."/>
            <person name="Yang X."/>
            <person name="Jones A.K."/>
            <person name="Sattelle D.B."/>
            <person name="Ebert P.R."/>
            <person name="Nelson D."/>
            <person name="Scott J.G."/>
            <person name="Beeman R.W."/>
            <person name="Muthukrishnan S."/>
            <person name="Kramer K.J."/>
            <person name="Arakane Y."/>
            <person name="Beeman R.W."/>
            <person name="Zhu Q."/>
            <person name="Hogenkamp D."/>
            <person name="Dixit R."/>
            <person name="Oppert B."/>
            <person name="Jiang H."/>
            <person name="Zou Z."/>
            <person name="Marshall J."/>
            <person name="Elpidina E."/>
            <person name="Vinokurov K."/>
            <person name="Oppert C."/>
            <person name="Zou Z."/>
            <person name="Evans J."/>
            <person name="Lu Z."/>
            <person name="Zhao P."/>
            <person name="Sumathipala N."/>
            <person name="Altincicek B."/>
            <person name="Vilcinskas A."/>
            <person name="Williams M."/>
            <person name="Hultmark D."/>
            <person name="Hetru C."/>
            <person name="Jiang H."/>
            <person name="Grimmelikhuijzen C.J."/>
            <person name="Hauser F."/>
            <person name="Cazzamali G."/>
            <person name="Williamson M."/>
            <person name="Park Y."/>
            <person name="Li B."/>
            <person name="Tanaka Y."/>
            <person name="Predel R."/>
            <person name="Neupert S."/>
            <person name="Schachtner J."/>
            <person name="Verleyen P."/>
            <person name="Raible F."/>
            <person name="Bork P."/>
            <person name="Friedrich M."/>
            <person name="Walden K.K."/>
            <person name="Robertson H.M."/>
            <person name="Angeli S."/>
            <person name="Foret S."/>
            <person name="Bucher G."/>
            <person name="Schuetz S."/>
            <person name="Maleszka R."/>
            <person name="Wimmer E.A."/>
            <person name="Beeman R.W."/>
            <person name="Lorenzen M."/>
            <person name="Tomoyasu Y."/>
            <person name="Miller S.C."/>
            <person name="Grossmann D."/>
            <person name="Bucher G."/>
        </authorList>
    </citation>
    <scope>NUCLEOTIDE SEQUENCE [LARGE SCALE GENOMIC DNA]</scope>
    <source>
        <strain evidence="2 3">Georgia GA2</strain>
    </source>
</reference>
<feature type="domain" description="EF-hand" evidence="1">
    <location>
        <begin position="46"/>
        <end position="81"/>
    </location>
</feature>
<dbReference type="Proteomes" id="UP000007266">
    <property type="component" value="Linkage group 3"/>
</dbReference>
<proteinExistence type="predicted"/>
<dbReference type="Gene3D" id="1.10.238.10">
    <property type="entry name" value="EF-hand"/>
    <property type="match status" value="1"/>
</dbReference>
<dbReference type="SUPFAM" id="SSF47473">
    <property type="entry name" value="EF-hand"/>
    <property type="match status" value="1"/>
</dbReference>
<evidence type="ECO:0000313" key="2">
    <source>
        <dbReference type="EMBL" id="KYB28672.1"/>
    </source>
</evidence>
<dbReference type="CDD" id="cd00051">
    <property type="entry name" value="EFh"/>
    <property type="match status" value="1"/>
</dbReference>
<dbReference type="Pfam" id="PF13499">
    <property type="entry name" value="EF-hand_7"/>
    <property type="match status" value="1"/>
</dbReference>
<dbReference type="InParanoid" id="A0A139WL65"/>
<dbReference type="PROSITE" id="PS50222">
    <property type="entry name" value="EF_HAND_2"/>
    <property type="match status" value="2"/>
</dbReference>
<organism evidence="2 3">
    <name type="scientific">Tribolium castaneum</name>
    <name type="common">Red flour beetle</name>
    <dbReference type="NCBI Taxonomy" id="7070"/>
    <lineage>
        <taxon>Eukaryota</taxon>
        <taxon>Metazoa</taxon>
        <taxon>Ecdysozoa</taxon>
        <taxon>Arthropoda</taxon>
        <taxon>Hexapoda</taxon>
        <taxon>Insecta</taxon>
        <taxon>Pterygota</taxon>
        <taxon>Neoptera</taxon>
        <taxon>Endopterygota</taxon>
        <taxon>Coleoptera</taxon>
        <taxon>Polyphaga</taxon>
        <taxon>Cucujiformia</taxon>
        <taxon>Tenebrionidae</taxon>
        <taxon>Tenebrionidae incertae sedis</taxon>
        <taxon>Tribolium</taxon>
    </lineage>
</organism>
<protein>
    <submittedName>
        <fullName evidence="2">Rab11 family-interacting protein 4A-like Protein</fullName>
    </submittedName>
</protein>
<sequence>MFSEQNKVLSVKDLMTVFRLCDPDRTGRIKIDYLQELAHSFTPQTDHRQEINNILDELDPNGYGTLSFKEFCSGVRAIRRRQKIQERKYSLRKLKDSSVRFHIAAGECMWTPTNLYFLYCYPLYQ</sequence>
<dbReference type="AlphaFoldDB" id="A0A139WL65"/>
<gene>
    <name evidence="2" type="primary">AUGUSTUS-3.0.2_32403</name>
    <name evidence="2" type="ORF">TcasGA2_TC032403</name>
</gene>
<evidence type="ECO:0000259" key="1">
    <source>
        <dbReference type="PROSITE" id="PS50222"/>
    </source>
</evidence>
<name>A0A139WL65_TRICA</name>
<keyword evidence="3" id="KW-1185">Reference proteome</keyword>
<dbReference type="GO" id="GO:0005509">
    <property type="term" value="F:calcium ion binding"/>
    <property type="evidence" value="ECO:0007669"/>
    <property type="project" value="InterPro"/>
</dbReference>
<evidence type="ECO:0000313" key="3">
    <source>
        <dbReference type="Proteomes" id="UP000007266"/>
    </source>
</evidence>
<dbReference type="EMBL" id="KQ971321">
    <property type="protein sequence ID" value="KYB28672.1"/>
    <property type="molecule type" value="Genomic_DNA"/>
</dbReference>